<feature type="signal peptide" evidence="2">
    <location>
        <begin position="1"/>
        <end position="24"/>
    </location>
</feature>
<feature type="domain" description="PARP catalytic" evidence="3">
    <location>
        <begin position="31"/>
        <end position="130"/>
    </location>
</feature>
<dbReference type="AlphaFoldDB" id="A0A6P7ZDU9"/>
<dbReference type="GO" id="GO:0005737">
    <property type="term" value="C:cytoplasm"/>
    <property type="evidence" value="ECO:0007669"/>
    <property type="project" value="TreeGrafter"/>
</dbReference>
<dbReference type="SUPFAM" id="SSF56399">
    <property type="entry name" value="ADP-ribosylation"/>
    <property type="match status" value="1"/>
</dbReference>
<gene>
    <name evidence="5" type="primary">LOC115479647</name>
</gene>
<dbReference type="InterPro" id="IPR012317">
    <property type="entry name" value="Poly(ADP-ribose)pol_cat_dom"/>
</dbReference>
<comment type="similarity">
    <text evidence="1">Belongs to the ARTD/PARP family.</text>
</comment>
<accession>A0A6P7ZDU9</accession>
<organism evidence="4 5">
    <name type="scientific">Microcaecilia unicolor</name>
    <dbReference type="NCBI Taxonomy" id="1415580"/>
    <lineage>
        <taxon>Eukaryota</taxon>
        <taxon>Metazoa</taxon>
        <taxon>Chordata</taxon>
        <taxon>Craniata</taxon>
        <taxon>Vertebrata</taxon>
        <taxon>Euteleostomi</taxon>
        <taxon>Amphibia</taxon>
        <taxon>Gymnophiona</taxon>
        <taxon>Siphonopidae</taxon>
        <taxon>Microcaecilia</taxon>
    </lineage>
</organism>
<keyword evidence="4" id="KW-1185">Reference proteome</keyword>
<dbReference type="GeneID" id="115479647"/>
<evidence type="ECO:0000313" key="5">
    <source>
        <dbReference type="RefSeq" id="XP_030073565.1"/>
    </source>
</evidence>
<evidence type="ECO:0000259" key="3">
    <source>
        <dbReference type="Pfam" id="PF00644"/>
    </source>
</evidence>
<evidence type="ECO:0000256" key="2">
    <source>
        <dbReference type="SAM" id="SignalP"/>
    </source>
</evidence>
<dbReference type="PANTHER" id="PTHR36542:SF6">
    <property type="entry name" value="GIG2-LIKE PROTEIN DREP"/>
    <property type="match status" value="1"/>
</dbReference>
<dbReference type="InParanoid" id="A0A6P7ZDU9"/>
<evidence type="ECO:0000313" key="4">
    <source>
        <dbReference type="Proteomes" id="UP000515156"/>
    </source>
</evidence>
<evidence type="ECO:0000256" key="1">
    <source>
        <dbReference type="ARBA" id="ARBA00024347"/>
    </source>
</evidence>
<dbReference type="OrthoDB" id="9898402at2759"/>
<name>A0A6P7ZDU9_9AMPH</name>
<dbReference type="PANTHER" id="PTHR36542">
    <property type="entry name" value="GIG2-LIKE PROTEIN DRED-RELATED"/>
    <property type="match status" value="1"/>
</dbReference>
<feature type="chain" id="PRO_5028470601" evidence="2">
    <location>
        <begin position="25"/>
        <end position="204"/>
    </location>
</feature>
<dbReference type="GO" id="GO:0003950">
    <property type="term" value="F:NAD+ poly-ADP-ribosyltransferase activity"/>
    <property type="evidence" value="ECO:0007669"/>
    <property type="project" value="InterPro"/>
</dbReference>
<dbReference type="KEGG" id="muo:115479647"/>
<dbReference type="Gene3D" id="3.90.175.10">
    <property type="entry name" value="Diphtheria Toxin, domain 1"/>
    <property type="match status" value="1"/>
</dbReference>
<proteinExistence type="inferred from homology"/>
<dbReference type="RefSeq" id="XP_030073565.1">
    <property type="nucleotide sequence ID" value="XM_030217705.1"/>
</dbReference>
<dbReference type="Proteomes" id="UP000515156">
    <property type="component" value="Chromosome 11"/>
</dbReference>
<sequence length="204" mass="22890">MSVKMTLLTATVLALFVLLSSTLADIPQAAVLELSNVESSGEVHDSAHIVIRRAASHQVYDMYHGTSLQAAVSIIQNGFRPSTDGMLGPGVYVSRDIRKAQRYPLNLSPLDRIVLKVRVNVGRVIRIDRQGHPLQKTWRYYGYDTAWVPPNSGMVPSGLTENCVWDPKRVKVLDVVQASARSLFWLKSLLQQMKSRHCNYWLVC</sequence>
<protein>
    <submittedName>
        <fullName evidence="5">Uncharacterized protein LOC115479647</fullName>
    </submittedName>
</protein>
<reference evidence="4" key="1">
    <citation type="submission" date="2024-06" db="UniProtKB">
        <authorList>
            <consortium name="RefSeq"/>
        </authorList>
    </citation>
    <scope>NUCLEOTIDE SEQUENCE [LARGE SCALE GENOMIC DNA]</scope>
</reference>
<reference evidence="5" key="2">
    <citation type="submission" date="2025-08" db="UniProtKB">
        <authorList>
            <consortium name="RefSeq"/>
        </authorList>
    </citation>
    <scope>IDENTIFICATION</scope>
</reference>
<keyword evidence="2" id="KW-0732">Signal</keyword>
<dbReference type="Pfam" id="PF00644">
    <property type="entry name" value="PARP"/>
    <property type="match status" value="1"/>
</dbReference>